<dbReference type="InterPro" id="IPR018866">
    <property type="entry name" value="Znf-4CXXC_R1"/>
</dbReference>
<dbReference type="GO" id="GO:0005737">
    <property type="term" value="C:cytoplasm"/>
    <property type="evidence" value="ECO:0007669"/>
    <property type="project" value="UniProtKB-SubCell"/>
</dbReference>
<protein>
    <recommendedName>
        <fullName evidence="11">Zinc-finger domain-containing protein</fullName>
    </recommendedName>
</protein>
<accession>A0A9P8AEY2</accession>
<evidence type="ECO:0000259" key="11">
    <source>
        <dbReference type="Pfam" id="PF10497"/>
    </source>
</evidence>
<keyword evidence="5" id="KW-0597">Phosphoprotein</keyword>
<sequence length="670" mass="74945">MTSSSSTPRTITQSLLRRTQQVYVEIPPSPFHTSRPSATSPNPPLSPTRSNMPQAPDATTRKRKLSNAQLPNTKKQKLELKSRPQKENALGPANECTTTSQGTATYCHQCGKKREFSELVFCTATHTLVKSGKERRCAAKYCLPCIRNRYSQDFESTQAAEQRVQKVSPKYICPKCRDLCNCSICRKAKGLEPLGKQPSRPNVQTNGKKPVPNTKLSTKSSVSAFRSDPAQPEPFTKPPSKPLPKVRWQSLPVNLSLEEVEARMQIREFVLRFERTVGRNIGKGNLEELECITGNNVEDTTNWVSEGCVKAVILGLLGTLADEEDGAAARVIQKTMKEIRSSGINLTKIWTFLASLRDSLCAPANVNQSVHSGNSESSEGRIIIEFPDPLPPTKGIVTNYNTRSSRSASNKDTSPGVIIVNSSQLVPVIIGLLNTVVESHTIREELEEGIKRSKEVTREVREGIKREHERWEQLKQIHATLPSEIIIAKVGEDRHAHKKNIQGLENSLKVVLVSCLPRFSPLGTDHDGRVFWAMSPGIRDREFAASVITAATAESSKRRKPMRRPKSNEEIASFKCWSWFVAVWGQRPLLGGVNETESDSDENKEGWWVFWEPEEIRKLSSWITIRNGLDVKPGDCDGARSKQQLRNLVKNLQEYSTTLEWRCNGGEEML</sequence>
<reference evidence="12" key="1">
    <citation type="journal article" date="2021" name="Genome Biol. Evol.">
        <title>The assembled and annotated genome of the fairy-ring fungus Marasmius oreades.</title>
        <authorList>
            <person name="Hiltunen M."/>
            <person name="Ament-Velasquez S.L."/>
            <person name="Johannesson H."/>
        </authorList>
    </citation>
    <scope>NUCLEOTIDE SEQUENCE</scope>
    <source>
        <strain evidence="12">03SP1</strain>
    </source>
</reference>
<feature type="compositionally biased region" description="Basic and acidic residues" evidence="10">
    <location>
        <begin position="76"/>
        <end position="86"/>
    </location>
</feature>
<evidence type="ECO:0000313" key="13">
    <source>
        <dbReference type="Proteomes" id="UP001049176"/>
    </source>
</evidence>
<evidence type="ECO:0000256" key="7">
    <source>
        <dbReference type="ARBA" id="ARBA00023015"/>
    </source>
</evidence>
<evidence type="ECO:0000256" key="6">
    <source>
        <dbReference type="ARBA" id="ARBA00022843"/>
    </source>
</evidence>
<keyword evidence="3" id="KW-0963">Cytoplasm</keyword>
<evidence type="ECO:0000256" key="10">
    <source>
        <dbReference type="SAM" id="MobiDB-lite"/>
    </source>
</evidence>
<feature type="compositionally biased region" description="Polar residues" evidence="10">
    <location>
        <begin position="1"/>
        <end position="22"/>
    </location>
</feature>
<evidence type="ECO:0000256" key="3">
    <source>
        <dbReference type="ARBA" id="ARBA00022490"/>
    </source>
</evidence>
<keyword evidence="7" id="KW-0805">Transcription regulation</keyword>
<name>A0A9P8AEY2_9AGAR</name>
<comment type="subcellular location">
    <subcellularLocation>
        <location evidence="2">Cytoplasm</location>
    </subcellularLocation>
    <subcellularLocation>
        <location evidence="1">Nucleus</location>
    </subcellularLocation>
</comment>
<keyword evidence="6" id="KW-0832">Ubl conjugation</keyword>
<dbReference type="GeneID" id="66069829"/>
<feature type="compositionally biased region" description="Polar residues" evidence="10">
    <location>
        <begin position="214"/>
        <end position="224"/>
    </location>
</feature>
<dbReference type="PANTHER" id="PTHR31169:SF8">
    <property type="entry name" value="ZINC-FINGER DOMAIN OF MONOAMINE-OXIDASE A REPRESSOR R1 PROTEIN"/>
    <property type="match status" value="1"/>
</dbReference>
<evidence type="ECO:0000256" key="8">
    <source>
        <dbReference type="ARBA" id="ARBA00023163"/>
    </source>
</evidence>
<dbReference type="PANTHER" id="PTHR31169">
    <property type="entry name" value="OS05G0300700 PROTEIN"/>
    <property type="match status" value="1"/>
</dbReference>
<feature type="domain" description="Zinc-finger" evidence="11">
    <location>
        <begin position="103"/>
        <end position="197"/>
    </location>
</feature>
<dbReference type="GO" id="GO:0005634">
    <property type="term" value="C:nucleus"/>
    <property type="evidence" value="ECO:0007669"/>
    <property type="project" value="UniProtKB-SubCell"/>
</dbReference>
<evidence type="ECO:0000256" key="1">
    <source>
        <dbReference type="ARBA" id="ARBA00004123"/>
    </source>
</evidence>
<dbReference type="EMBL" id="CM032181">
    <property type="protein sequence ID" value="KAG7098850.1"/>
    <property type="molecule type" value="Genomic_DNA"/>
</dbReference>
<evidence type="ECO:0000256" key="2">
    <source>
        <dbReference type="ARBA" id="ARBA00004496"/>
    </source>
</evidence>
<evidence type="ECO:0000256" key="5">
    <source>
        <dbReference type="ARBA" id="ARBA00022553"/>
    </source>
</evidence>
<evidence type="ECO:0000256" key="9">
    <source>
        <dbReference type="ARBA" id="ARBA00023242"/>
    </source>
</evidence>
<gene>
    <name evidence="12" type="ORF">E1B28_000753</name>
</gene>
<dbReference type="Pfam" id="PF10497">
    <property type="entry name" value="zf-4CXXC_R1"/>
    <property type="match status" value="1"/>
</dbReference>
<feature type="region of interest" description="Disordered" evidence="10">
    <location>
        <begin position="1"/>
        <end position="95"/>
    </location>
</feature>
<dbReference type="AlphaFoldDB" id="A0A9P8AEY2"/>
<keyword evidence="9" id="KW-0539">Nucleus</keyword>
<dbReference type="OrthoDB" id="298344at2759"/>
<dbReference type="KEGG" id="more:E1B28_000753"/>
<organism evidence="12 13">
    <name type="scientific">Marasmius oreades</name>
    <name type="common">fairy-ring Marasmius</name>
    <dbReference type="NCBI Taxonomy" id="181124"/>
    <lineage>
        <taxon>Eukaryota</taxon>
        <taxon>Fungi</taxon>
        <taxon>Dikarya</taxon>
        <taxon>Basidiomycota</taxon>
        <taxon>Agaricomycotina</taxon>
        <taxon>Agaricomycetes</taxon>
        <taxon>Agaricomycetidae</taxon>
        <taxon>Agaricales</taxon>
        <taxon>Marasmiineae</taxon>
        <taxon>Marasmiaceae</taxon>
        <taxon>Marasmius</taxon>
    </lineage>
</organism>
<feature type="compositionally biased region" description="Polar residues" evidence="10">
    <location>
        <begin position="31"/>
        <end position="40"/>
    </location>
</feature>
<dbReference type="Proteomes" id="UP001049176">
    <property type="component" value="Chromosome 1"/>
</dbReference>
<feature type="compositionally biased region" description="Pro residues" evidence="10">
    <location>
        <begin position="231"/>
        <end position="242"/>
    </location>
</feature>
<feature type="region of interest" description="Disordered" evidence="10">
    <location>
        <begin position="195"/>
        <end position="243"/>
    </location>
</feature>
<dbReference type="InterPro" id="IPR040221">
    <property type="entry name" value="CDCA7/CDA7L"/>
</dbReference>
<evidence type="ECO:0000256" key="4">
    <source>
        <dbReference type="ARBA" id="ARBA00022499"/>
    </source>
</evidence>
<dbReference type="RefSeq" id="XP_043015320.1">
    <property type="nucleotide sequence ID" value="XM_043146617.1"/>
</dbReference>
<keyword evidence="13" id="KW-1185">Reference proteome</keyword>
<keyword evidence="8" id="KW-0804">Transcription</keyword>
<evidence type="ECO:0000313" key="12">
    <source>
        <dbReference type="EMBL" id="KAG7098850.1"/>
    </source>
</evidence>
<keyword evidence="4" id="KW-1017">Isopeptide bond</keyword>
<proteinExistence type="predicted"/>
<comment type="caution">
    <text evidence="12">The sequence shown here is derived from an EMBL/GenBank/DDBJ whole genome shotgun (WGS) entry which is preliminary data.</text>
</comment>
<dbReference type="GO" id="GO:0006355">
    <property type="term" value="P:regulation of DNA-templated transcription"/>
    <property type="evidence" value="ECO:0007669"/>
    <property type="project" value="InterPro"/>
</dbReference>